<gene>
    <name evidence="1" type="ORF">SBF1_3490002</name>
</gene>
<dbReference type="EMBL" id="OMOF01000278">
    <property type="protein sequence ID" value="SPF46267.1"/>
    <property type="molecule type" value="Genomic_DNA"/>
</dbReference>
<reference evidence="2" key="1">
    <citation type="submission" date="2018-02" db="EMBL/GenBank/DDBJ databases">
        <authorList>
            <person name="Hausmann B."/>
        </authorList>
    </citation>
    <scope>NUCLEOTIDE SEQUENCE [LARGE SCALE GENOMIC DNA]</scope>
    <source>
        <strain evidence="2">Peat soil MAG SbF1</strain>
    </source>
</reference>
<organism evidence="1 2">
    <name type="scientific">Candidatus Desulfosporosinus infrequens</name>
    <dbReference type="NCBI Taxonomy" id="2043169"/>
    <lineage>
        <taxon>Bacteria</taxon>
        <taxon>Bacillati</taxon>
        <taxon>Bacillota</taxon>
        <taxon>Clostridia</taxon>
        <taxon>Eubacteriales</taxon>
        <taxon>Desulfitobacteriaceae</taxon>
        <taxon>Desulfosporosinus</taxon>
    </lineage>
</organism>
<name>A0A2U3L315_9FIRM</name>
<protein>
    <submittedName>
        <fullName evidence="1">Uncharacterized protein</fullName>
    </submittedName>
</protein>
<evidence type="ECO:0000313" key="2">
    <source>
        <dbReference type="Proteomes" id="UP000238916"/>
    </source>
</evidence>
<accession>A0A2U3L315</accession>
<sequence>MAIAEAYNNNGDCGNVILSSGDGFPDATNDPGPQHQILPIPKSNYTGSSYDTVNYIYRRFRP</sequence>
<evidence type="ECO:0000313" key="1">
    <source>
        <dbReference type="EMBL" id="SPF46267.1"/>
    </source>
</evidence>
<proteinExistence type="predicted"/>
<dbReference type="Proteomes" id="UP000238916">
    <property type="component" value="Unassembled WGS sequence"/>
</dbReference>
<dbReference type="AlphaFoldDB" id="A0A2U3L315"/>